<dbReference type="PANTHER" id="PTHR30069:SF29">
    <property type="entry name" value="HEMOGLOBIN AND HEMOGLOBIN-HAPTOGLOBIN-BINDING PROTEIN 1-RELATED"/>
    <property type="match status" value="1"/>
</dbReference>
<dbReference type="InterPro" id="IPR037066">
    <property type="entry name" value="Plug_dom_sf"/>
</dbReference>
<dbReference type="PROSITE" id="PS52016">
    <property type="entry name" value="TONB_DEPENDENT_REC_3"/>
    <property type="match status" value="1"/>
</dbReference>
<dbReference type="InterPro" id="IPR039426">
    <property type="entry name" value="TonB-dep_rcpt-like"/>
</dbReference>
<evidence type="ECO:0000256" key="8">
    <source>
        <dbReference type="ARBA" id="ARBA00023136"/>
    </source>
</evidence>
<evidence type="ECO:0000256" key="13">
    <source>
        <dbReference type="SAM" id="SignalP"/>
    </source>
</evidence>
<evidence type="ECO:0000256" key="1">
    <source>
        <dbReference type="ARBA" id="ARBA00004571"/>
    </source>
</evidence>
<protein>
    <submittedName>
        <fullName evidence="16">TonB-dependent hemoglobin/transferrin/lactoferrin family receptor</fullName>
    </submittedName>
</protein>
<dbReference type="NCBIfam" id="TIGR01786">
    <property type="entry name" value="TonB-hemlactrns"/>
    <property type="match status" value="1"/>
</dbReference>
<name>A0ABS2CCY2_9NEIS</name>
<dbReference type="Gene3D" id="2.40.170.20">
    <property type="entry name" value="TonB-dependent receptor, beta-barrel domain"/>
    <property type="match status" value="1"/>
</dbReference>
<keyword evidence="5 11" id="KW-0812">Transmembrane</keyword>
<organism evidence="16 17">
    <name type="scientific">Deefgea chitinilytica</name>
    <dbReference type="NCBI Taxonomy" id="570276"/>
    <lineage>
        <taxon>Bacteria</taxon>
        <taxon>Pseudomonadati</taxon>
        <taxon>Pseudomonadota</taxon>
        <taxon>Betaproteobacteria</taxon>
        <taxon>Neisseriales</taxon>
        <taxon>Chitinibacteraceae</taxon>
        <taxon>Deefgea</taxon>
    </lineage>
</organism>
<accession>A0ABS2CCY2</accession>
<keyword evidence="4 11" id="KW-1134">Transmembrane beta strand</keyword>
<dbReference type="NCBIfam" id="TIGR01785">
    <property type="entry name" value="TonB-hemin"/>
    <property type="match status" value="1"/>
</dbReference>
<evidence type="ECO:0000256" key="12">
    <source>
        <dbReference type="RuleBase" id="RU003357"/>
    </source>
</evidence>
<keyword evidence="7 12" id="KW-0798">TonB box</keyword>
<dbReference type="Gene3D" id="2.170.130.10">
    <property type="entry name" value="TonB-dependent receptor, plug domain"/>
    <property type="match status" value="1"/>
</dbReference>
<evidence type="ECO:0000313" key="17">
    <source>
        <dbReference type="Proteomes" id="UP001195660"/>
    </source>
</evidence>
<dbReference type="Proteomes" id="UP001195660">
    <property type="component" value="Unassembled WGS sequence"/>
</dbReference>
<dbReference type="EMBL" id="WOFE01000004">
    <property type="protein sequence ID" value="MBM5572012.1"/>
    <property type="molecule type" value="Genomic_DNA"/>
</dbReference>
<keyword evidence="3 11" id="KW-0813">Transport</keyword>
<comment type="similarity">
    <text evidence="2 11 12">Belongs to the TonB-dependent receptor family.</text>
</comment>
<dbReference type="CDD" id="cd01347">
    <property type="entry name" value="ligand_gated_channel"/>
    <property type="match status" value="1"/>
</dbReference>
<reference evidence="16 17" key="1">
    <citation type="submission" date="2019-11" db="EMBL/GenBank/DDBJ databases">
        <title>Novel Deefgea species.</title>
        <authorList>
            <person name="Han J.-H."/>
        </authorList>
    </citation>
    <scope>NUCLEOTIDE SEQUENCE [LARGE SCALE GENOMIC DNA]</scope>
    <source>
        <strain evidence="16 17">LMG 24817</strain>
    </source>
</reference>
<dbReference type="InterPro" id="IPR036942">
    <property type="entry name" value="Beta-barrel_TonB_sf"/>
</dbReference>
<gene>
    <name evidence="16" type="ORF">GM173_10545</name>
</gene>
<feature type="signal peptide" evidence="13">
    <location>
        <begin position="1"/>
        <end position="20"/>
    </location>
</feature>
<dbReference type="InterPro" id="IPR010949">
    <property type="entry name" value="TonB_Hb/transfer/lactofer_rcpt"/>
</dbReference>
<proteinExistence type="inferred from homology"/>
<feature type="chain" id="PRO_5046148890" evidence="13">
    <location>
        <begin position="21"/>
        <end position="727"/>
    </location>
</feature>
<comment type="subcellular location">
    <subcellularLocation>
        <location evidence="1 11">Cell outer membrane</location>
        <topology evidence="1 11">Multi-pass membrane protein</topology>
    </subcellularLocation>
</comment>
<evidence type="ECO:0000256" key="10">
    <source>
        <dbReference type="ARBA" id="ARBA00023237"/>
    </source>
</evidence>
<evidence type="ECO:0000256" key="4">
    <source>
        <dbReference type="ARBA" id="ARBA00022452"/>
    </source>
</evidence>
<dbReference type="InterPro" id="IPR012910">
    <property type="entry name" value="Plug_dom"/>
</dbReference>
<evidence type="ECO:0000256" key="9">
    <source>
        <dbReference type="ARBA" id="ARBA00023170"/>
    </source>
</evidence>
<keyword evidence="6 13" id="KW-0732">Signal</keyword>
<dbReference type="Pfam" id="PF00593">
    <property type="entry name" value="TonB_dep_Rec_b-barrel"/>
    <property type="match status" value="1"/>
</dbReference>
<evidence type="ECO:0000256" key="7">
    <source>
        <dbReference type="ARBA" id="ARBA00023077"/>
    </source>
</evidence>
<feature type="domain" description="TonB-dependent receptor plug" evidence="15">
    <location>
        <begin position="55"/>
        <end position="163"/>
    </location>
</feature>
<keyword evidence="8 11" id="KW-0472">Membrane</keyword>
<evidence type="ECO:0000256" key="2">
    <source>
        <dbReference type="ARBA" id="ARBA00009810"/>
    </source>
</evidence>
<dbReference type="PANTHER" id="PTHR30069">
    <property type="entry name" value="TONB-DEPENDENT OUTER MEMBRANE RECEPTOR"/>
    <property type="match status" value="1"/>
</dbReference>
<keyword evidence="10 11" id="KW-0998">Cell outer membrane</keyword>
<dbReference type="Pfam" id="PF07715">
    <property type="entry name" value="Plug"/>
    <property type="match status" value="1"/>
</dbReference>
<evidence type="ECO:0000256" key="11">
    <source>
        <dbReference type="PROSITE-ProRule" id="PRU01360"/>
    </source>
</evidence>
<dbReference type="InterPro" id="IPR011276">
    <property type="entry name" value="TonB_haem/Hb_rcpt"/>
</dbReference>
<sequence length="727" mass="79235">MKGSFFTLTLLAMSLQQAFAVTPATATKPTTAEQVALNQLDPVVVTATRTERNLADLPPSVSATQRDELNTNMINDFRDFARSEPGVNISKNSRFGLSSVNIRGLEGNRVLMLVDGIRLPDVFTFGAYLNSGRDQVDFSQLSAIEVVRGPSSTLYGSDALGGIVGMRTTEPADLLQPGQQVAGQVKADYGSADQSYGGQAAVAFAMGENTLGLVQVAGRRGHELENKGTIDTQKYGRTTANPQDTEKRSALVKLQHYLDGGHKLGLTAETYRSEVDTTLYSEIGAPMLTSVKSSHASDEQERRRISLDYSYTAPAAGGVIDSAQAKIYRQSMDTTQSSYQVRQSGKVITPNWSRVSFYEQDLTGINGLVEKKIDGEISQRWTIGAEWFQTDFSELRDGTPASSSLNVRDIPKTKTTQWGIYAQNELGFADGRFTLTPGLRYDAYELTPEVDKAFSKGGGKATGLKDSAISPKLLATWRAAETVTLFGQYSSGFRAPNALELNGSYVSPMGYAAIANPDLKPETSRGFEFGSRFGDNTLGGSVTAFDNRYDDFIEQMSINCPGNTACVPGTFVTYQSQNISEARIYGAEARMHWQFADGWQTWGNVAWAKGKNESNNQPLGSVAPLKGVFGVSYSQSQWGSQLLFTAVEKQTETPNATDFQAPGYGVVDLTAWWSPVKNLTLTGGIFNLTDKKYWIDSDVRSIATNTSTLDRLTQPGRNARIVADWKF</sequence>
<dbReference type="SUPFAM" id="SSF56935">
    <property type="entry name" value="Porins"/>
    <property type="match status" value="1"/>
</dbReference>
<evidence type="ECO:0000256" key="5">
    <source>
        <dbReference type="ARBA" id="ARBA00022692"/>
    </source>
</evidence>
<dbReference type="InterPro" id="IPR000531">
    <property type="entry name" value="Beta-barrel_TonB"/>
</dbReference>
<evidence type="ECO:0000256" key="6">
    <source>
        <dbReference type="ARBA" id="ARBA00022729"/>
    </source>
</evidence>
<keyword evidence="17" id="KW-1185">Reference proteome</keyword>
<keyword evidence="9 16" id="KW-0675">Receptor</keyword>
<dbReference type="RefSeq" id="WP_203571345.1">
    <property type="nucleotide sequence ID" value="NZ_WOFE01000004.1"/>
</dbReference>
<feature type="domain" description="TonB-dependent receptor-like beta-barrel" evidence="14">
    <location>
        <begin position="291"/>
        <end position="688"/>
    </location>
</feature>
<evidence type="ECO:0000313" key="16">
    <source>
        <dbReference type="EMBL" id="MBM5572012.1"/>
    </source>
</evidence>
<evidence type="ECO:0000259" key="15">
    <source>
        <dbReference type="Pfam" id="PF07715"/>
    </source>
</evidence>
<evidence type="ECO:0000259" key="14">
    <source>
        <dbReference type="Pfam" id="PF00593"/>
    </source>
</evidence>
<comment type="caution">
    <text evidence="16">The sequence shown here is derived from an EMBL/GenBank/DDBJ whole genome shotgun (WGS) entry which is preliminary data.</text>
</comment>
<evidence type="ECO:0000256" key="3">
    <source>
        <dbReference type="ARBA" id="ARBA00022448"/>
    </source>
</evidence>